<evidence type="ECO:0000313" key="3">
    <source>
        <dbReference type="RefSeq" id="XP_027122966.1"/>
    </source>
</evidence>
<name>A0A6P6XAI7_COFAR</name>
<dbReference type="SUPFAM" id="SSF48452">
    <property type="entry name" value="TPR-like"/>
    <property type="match status" value="1"/>
</dbReference>
<dbReference type="PANTHER" id="PTHR47682">
    <property type="entry name" value="TETRATRICOPEPTIDE REPEAT (TPR)-CONTAINING PROTEIN"/>
    <property type="match status" value="1"/>
</dbReference>
<dbReference type="PROSITE" id="PS50005">
    <property type="entry name" value="TPR"/>
    <property type="match status" value="1"/>
</dbReference>
<dbReference type="Gene3D" id="3.40.30.10">
    <property type="entry name" value="Glutaredoxin"/>
    <property type="match status" value="1"/>
</dbReference>
<sequence>MKKPDLSSFRPPSLAAAGPIFPRGKNIIKTTISRPKTSSIKNSIDNNEKTTSVEEIRVCTNRTCRRQGSLDILQILSGIAPPSVSVNSCGCLGRCGAGPNVVVLPQGAFVGHCSSPAKAARLMVSLVCGFHRNDKDFERSSMECLEAFALRKRAEDEMEKGNLDGALLFLSQAIELRPFGGVHITYKTRSTARLAMGNICEALDDAKEALTLAANYPEGYICQGDALMAMDQIDAAEKSYAMALELEPSLCRSKSFKARIAALQEKLSPANSA</sequence>
<dbReference type="InterPro" id="IPR019734">
    <property type="entry name" value="TPR_rpt"/>
</dbReference>
<evidence type="ECO:0000313" key="2">
    <source>
        <dbReference type="Proteomes" id="UP001652660"/>
    </source>
</evidence>
<dbReference type="InterPro" id="IPR036249">
    <property type="entry name" value="Thioredoxin-like_sf"/>
</dbReference>
<reference evidence="2" key="1">
    <citation type="journal article" date="2025" name="Foods">
        <title>Unveiling the Microbial Signatures of Arabica Coffee Cherries: Insights into Ripeness Specific Diversity, Functional Traits, and Implications for Quality and Safety.</title>
        <authorList>
            <consortium name="RefSeq"/>
            <person name="Tenea G.N."/>
            <person name="Cifuentes V."/>
            <person name="Reyes P."/>
            <person name="Cevallos-Vallejos M."/>
        </authorList>
    </citation>
    <scope>NUCLEOTIDE SEQUENCE [LARGE SCALE GENOMIC DNA]</scope>
</reference>
<proteinExistence type="predicted"/>
<dbReference type="RefSeq" id="XP_027122967.1">
    <property type="nucleotide sequence ID" value="XM_027267166.1"/>
</dbReference>
<organism evidence="2 4">
    <name type="scientific">Coffea arabica</name>
    <name type="common">Arabian coffee</name>
    <dbReference type="NCBI Taxonomy" id="13443"/>
    <lineage>
        <taxon>Eukaryota</taxon>
        <taxon>Viridiplantae</taxon>
        <taxon>Streptophyta</taxon>
        <taxon>Embryophyta</taxon>
        <taxon>Tracheophyta</taxon>
        <taxon>Spermatophyta</taxon>
        <taxon>Magnoliopsida</taxon>
        <taxon>eudicotyledons</taxon>
        <taxon>Gunneridae</taxon>
        <taxon>Pentapetalae</taxon>
        <taxon>asterids</taxon>
        <taxon>lamiids</taxon>
        <taxon>Gentianales</taxon>
        <taxon>Rubiaceae</taxon>
        <taxon>Ixoroideae</taxon>
        <taxon>Gardenieae complex</taxon>
        <taxon>Bertiereae - Coffeeae clade</taxon>
        <taxon>Coffeeae</taxon>
        <taxon>Coffea</taxon>
    </lineage>
</organism>
<protein>
    <submittedName>
        <fullName evidence="3 4">Uncharacterized protein LOC113739820</fullName>
    </submittedName>
</protein>
<dbReference type="SUPFAM" id="SSF52833">
    <property type="entry name" value="Thioredoxin-like"/>
    <property type="match status" value="1"/>
</dbReference>
<accession>A0A6P6XAI7</accession>
<dbReference type="Gene3D" id="1.25.40.10">
    <property type="entry name" value="Tetratricopeptide repeat domain"/>
    <property type="match status" value="1"/>
</dbReference>
<dbReference type="PANTHER" id="PTHR47682:SF1">
    <property type="entry name" value="TETRATRICOPEPTIDE REPEAT (TPR)-CONTAINING PROTEIN"/>
    <property type="match status" value="1"/>
</dbReference>
<dbReference type="GeneID" id="113739820"/>
<dbReference type="Proteomes" id="UP001652660">
    <property type="component" value="Chromosome 4c"/>
</dbReference>
<evidence type="ECO:0000313" key="4">
    <source>
        <dbReference type="RefSeq" id="XP_027122967.1"/>
    </source>
</evidence>
<dbReference type="SMART" id="SM00028">
    <property type="entry name" value="TPR"/>
    <property type="match status" value="3"/>
</dbReference>
<keyword evidence="2" id="KW-1185">Reference proteome</keyword>
<dbReference type="InterPro" id="IPR011990">
    <property type="entry name" value="TPR-like_helical_dom_sf"/>
</dbReference>
<gene>
    <name evidence="3 4 5" type="primary">LOC113739820</name>
</gene>
<dbReference type="CDD" id="cd02980">
    <property type="entry name" value="TRX_Fd_family"/>
    <property type="match status" value="1"/>
</dbReference>
<dbReference type="OrthoDB" id="2423701at2759"/>
<dbReference type="RefSeq" id="XP_027122968.1">
    <property type="nucleotide sequence ID" value="XM_027267167.1"/>
</dbReference>
<evidence type="ECO:0000313" key="5">
    <source>
        <dbReference type="RefSeq" id="XP_027122968.1"/>
    </source>
</evidence>
<feature type="repeat" description="TPR" evidence="1">
    <location>
        <begin position="217"/>
        <end position="250"/>
    </location>
</feature>
<keyword evidence="1" id="KW-0802">TPR repeat</keyword>
<evidence type="ECO:0000256" key="1">
    <source>
        <dbReference type="PROSITE-ProRule" id="PRU00339"/>
    </source>
</evidence>
<reference evidence="3 4" key="2">
    <citation type="submission" date="2025-04" db="UniProtKB">
        <authorList>
            <consortium name="RefSeq"/>
        </authorList>
    </citation>
    <scope>IDENTIFICATION</scope>
    <source>
        <tissue evidence="3 4">Leaves</tissue>
    </source>
</reference>
<dbReference type="RefSeq" id="XP_027122966.1">
    <property type="nucleotide sequence ID" value="XM_027267165.1"/>
</dbReference>